<sequence length="173" mass="18830">MHKVLGIVVLMAVVFVGCTHKPAQSSPSPSGGGRLDERLTLQQAQEKVPFTILMPNHLPTGVVFEYAKTADGTNYVLDAKGPSVLIMFAGGGQGFGVVEQQGVMGHLDRGVIKKVSVNNTEAEYSENEKPFETNLLWQEGNVVCRIYSNMHSSFAKEKGLIEIASSFKFVQFP</sequence>
<keyword evidence="2" id="KW-1185">Reference proteome</keyword>
<dbReference type="RefSeq" id="WP_136778260.1">
    <property type="nucleotide sequence ID" value="NZ_SUPK01000006.1"/>
</dbReference>
<evidence type="ECO:0000313" key="2">
    <source>
        <dbReference type="Proteomes" id="UP000309673"/>
    </source>
</evidence>
<accession>A0A4U0F9M6</accession>
<organism evidence="1 2">
    <name type="scientific">Cohnella pontilimi</name>
    <dbReference type="NCBI Taxonomy" id="2564100"/>
    <lineage>
        <taxon>Bacteria</taxon>
        <taxon>Bacillati</taxon>
        <taxon>Bacillota</taxon>
        <taxon>Bacilli</taxon>
        <taxon>Bacillales</taxon>
        <taxon>Paenibacillaceae</taxon>
        <taxon>Cohnella</taxon>
    </lineage>
</organism>
<proteinExistence type="predicted"/>
<name>A0A4U0F9M6_9BACL</name>
<reference evidence="1 2" key="1">
    <citation type="submission" date="2019-04" db="EMBL/GenBank/DDBJ databases">
        <title>Cohnella sp. nov., isolated from soil.</title>
        <authorList>
            <person name="Kim W."/>
        </authorList>
    </citation>
    <scope>NUCLEOTIDE SEQUENCE [LARGE SCALE GENOMIC DNA]</scope>
    <source>
        <strain evidence="1 2">CAU 1483</strain>
    </source>
</reference>
<dbReference type="EMBL" id="SUPK01000006">
    <property type="protein sequence ID" value="TJY41341.1"/>
    <property type="molecule type" value="Genomic_DNA"/>
</dbReference>
<evidence type="ECO:0008006" key="3">
    <source>
        <dbReference type="Google" id="ProtNLM"/>
    </source>
</evidence>
<comment type="caution">
    <text evidence="1">The sequence shown here is derived from an EMBL/GenBank/DDBJ whole genome shotgun (WGS) entry which is preliminary data.</text>
</comment>
<protein>
    <recommendedName>
        <fullName evidence="3">DUF4367 domain-containing protein</fullName>
    </recommendedName>
</protein>
<dbReference type="PROSITE" id="PS51257">
    <property type="entry name" value="PROKAR_LIPOPROTEIN"/>
    <property type="match status" value="1"/>
</dbReference>
<dbReference type="Proteomes" id="UP000309673">
    <property type="component" value="Unassembled WGS sequence"/>
</dbReference>
<evidence type="ECO:0000313" key="1">
    <source>
        <dbReference type="EMBL" id="TJY41341.1"/>
    </source>
</evidence>
<gene>
    <name evidence="1" type="ORF">E5161_13030</name>
</gene>
<dbReference type="AlphaFoldDB" id="A0A4U0F9M6"/>